<organism evidence="2 3">
    <name type="scientific">Trypanosoma conorhini</name>
    <dbReference type="NCBI Taxonomy" id="83891"/>
    <lineage>
        <taxon>Eukaryota</taxon>
        <taxon>Discoba</taxon>
        <taxon>Euglenozoa</taxon>
        <taxon>Kinetoplastea</taxon>
        <taxon>Metakinetoplastina</taxon>
        <taxon>Trypanosomatida</taxon>
        <taxon>Trypanosomatidae</taxon>
        <taxon>Trypanosoma</taxon>
    </lineage>
</organism>
<feature type="region of interest" description="Disordered" evidence="1">
    <location>
        <begin position="268"/>
        <end position="296"/>
    </location>
</feature>
<feature type="compositionally biased region" description="Polar residues" evidence="1">
    <location>
        <begin position="286"/>
        <end position="296"/>
    </location>
</feature>
<feature type="region of interest" description="Disordered" evidence="1">
    <location>
        <begin position="1130"/>
        <end position="1174"/>
    </location>
</feature>
<comment type="caution">
    <text evidence="2">The sequence shown here is derived from an EMBL/GenBank/DDBJ whole genome shotgun (WGS) entry which is preliminary data.</text>
</comment>
<protein>
    <submittedName>
        <fullName evidence="2">Uncharacterized protein</fullName>
    </submittedName>
</protein>
<evidence type="ECO:0000313" key="3">
    <source>
        <dbReference type="Proteomes" id="UP000284403"/>
    </source>
</evidence>
<sequence length="1758" mass="191059">MMFASCQLWRFRRSVVLPLMRANRGVLAAAAIKDSNQQPTNAAGDGGKDEDGTLLRPSAGEASRRVRSRRRDARSRKGGEPKNSVPCPLHDGGKESPAAMRLSPTLAAGAVDPAPTPVAYSEEASSVALSLQAHRRLAAETERHRVQASESVASGAVHAAHERIERRRKKWSLTEVEFDVGITERLFPEIRRLPALHELHYGDALMREVDAVSYFAAKQGADGSEKSEMDDKVAEVPLTDADFLAFAEQELQQQPTPAAASASSALLPALGGRTGDLPPAEEEQQGRLSQESSSGALASEDRVVVHGIQTPWFVPDGGVVRLEPLPSSDALCLLRFVLHLRQQTPQHLPLAVQKRMKKAEALQTAPVNDKKYIEKPLSLEDVMVYLDTAPPPILGFTENLPPTKSPAFVFVLYTENVSLQNAVGHMAALFNIPQRAFHTCTAVSKMSCGAVLCAVSPNQVEREHLLLLNTMRHPGFVLRLGSIRAVEDETASATLFSELSRWQPLNEVELLLRRVSCGGRQELEHRLRAVQEVGAVFFCANREASLVRAATDVLHGFFKSALLNALHRRNAPMAVRHFLARPNLITAARARRASTDATVRQVLKNYILVGGDWQKTVARTPYVWRRRWLNALRCSVWNMMASRRLRCGGRRVLPGDVVLRPDYRADAHRRMLTTVKAEHVMLVADEAAAAQCSVEDVFIPFLRGVYPPEFFAPEATQHPIMTQASMLALLREAHAPQLLLGMSDACRLLLDIRSESSPLLFRRLIIRPIEMSFSILEDKPPMKSIHFDAARMLESDRLRLQRPSLPGISREEKALQSSAGVANQLTLRPSLLPQSLVLERSTIGARLASGLLAEEFFAPPARDEYVVLGHVERHLSGNLVLAAPRADDEALKTIDRLFTIHVHAVVRNGLAAVGHLLREYFILAGVEREEDSALQHKIHRVRRELDSETPRLTSPTFCQACYCRDHDALESCAEYQIKRSKHESVKRRAEVLQELANADTSALMPPAATNGIELTENAVAPVEQTETEVVLELELRLRRRSEEQKWGIYLTAALQLSDIEDVSVLSEGRIRCVAAAALQTASQKDFWETFLRQQQENGGATSQGDEAGSQWVALSHFILKATGATGSLLRAGDDGPSLPNTNASEGLPLPQLRDAFPPPRPRLPDGDVGTGPTSMAEAVKSRKLLRQCKWVLTSINDTTVTGRRQVAAVFVRLGKAREVTLRLSATLQGCSGLCPPCRNAAETLPPTIELTLMRAGTDEGGWGLKFDCDSLTLLNLAQLLHAHGSSGVTALVEPPFLTTLAGAATVDGKYALSRVNGEEVGTQRDVLERLRRIKGRGKEKKLWLQLVLRSQGSKGEDTRQPASEAAAVMSCPPAVGIVEGGSGEHSGVSSLEGGADEADGEDKGEAAAAAAADSPPCSPQCTPLTPEQRKRSVVTIVVNRRADAPPGRWGIRVRRGTLRLQRLQSNHAFSFQVYAAKRQQAVRVADTLRFNNARQQDGKQGDAATGVALVTTATEVAFYSHFVYLIVGVNHRQVASCEELRASLAAAASSADESVVLQVQQYRLAQIAVHILRGDGDGEAALESVGFRISREMVIESVEAGGPMARAILAATHDGCSLRRLINSSCPPTATGDGATEGCGVAKPSAPPSSVSTGTRCKFDLDEDAPEQAGGPSTSVAVAATARTTGAPCSSAPPAYWNMVDGVALMSLCGEGDATRFVWRVSYGVRAGPLRTPQDLARALAADVREETLFLQQCLLDD</sequence>
<evidence type="ECO:0000256" key="1">
    <source>
        <dbReference type="SAM" id="MobiDB-lite"/>
    </source>
</evidence>
<dbReference type="PANTHER" id="PTHR13326">
    <property type="entry name" value="TRNA PSEUDOURIDINE SYNTHASE D"/>
    <property type="match status" value="1"/>
</dbReference>
<dbReference type="OrthoDB" id="447290at2759"/>
<dbReference type="GeneID" id="40319857"/>
<reference evidence="2 3" key="1">
    <citation type="journal article" date="2018" name="BMC Genomics">
        <title>Genomic comparison of Trypanosoma conorhini and Trypanosoma rangeli to Trypanosoma cruzi strains of high and low virulence.</title>
        <authorList>
            <person name="Bradwell K.R."/>
            <person name="Koparde V.N."/>
            <person name="Matveyev A.V."/>
            <person name="Serrano M.G."/>
            <person name="Alves J.M."/>
            <person name="Parikh H."/>
            <person name="Huang B."/>
            <person name="Lee V."/>
            <person name="Espinosa-Alvarez O."/>
            <person name="Ortiz P.A."/>
            <person name="Costa-Martins A.G."/>
            <person name="Teixeira M.M."/>
            <person name="Buck G.A."/>
        </authorList>
    </citation>
    <scope>NUCLEOTIDE SEQUENCE [LARGE SCALE GENOMIC DNA]</scope>
    <source>
        <strain evidence="2 3">025E</strain>
    </source>
</reference>
<dbReference type="InterPro" id="IPR001656">
    <property type="entry name" value="PsdUridine_synth_TruD"/>
</dbReference>
<feature type="region of interest" description="Disordered" evidence="1">
    <location>
        <begin position="1375"/>
        <end position="1429"/>
    </location>
</feature>
<dbReference type="RefSeq" id="XP_029226748.1">
    <property type="nucleotide sequence ID" value="XM_029373126.1"/>
</dbReference>
<dbReference type="PANTHER" id="PTHR13326:SF23">
    <property type="match status" value="1"/>
</dbReference>
<dbReference type="GO" id="GO:0009982">
    <property type="term" value="F:pseudouridine synthase activity"/>
    <property type="evidence" value="ECO:0007669"/>
    <property type="project" value="InterPro"/>
</dbReference>
<gene>
    <name evidence="2" type="ORF">Tco025E_06246</name>
</gene>
<dbReference type="Proteomes" id="UP000284403">
    <property type="component" value="Unassembled WGS sequence"/>
</dbReference>
<feature type="compositionally biased region" description="Basic residues" evidence="1">
    <location>
        <begin position="65"/>
        <end position="74"/>
    </location>
</feature>
<evidence type="ECO:0000313" key="2">
    <source>
        <dbReference type="EMBL" id="RNF13265.1"/>
    </source>
</evidence>
<dbReference type="SUPFAM" id="SSF55120">
    <property type="entry name" value="Pseudouridine synthase"/>
    <property type="match status" value="1"/>
</dbReference>
<dbReference type="EMBL" id="MKKU01000415">
    <property type="protein sequence ID" value="RNF13265.1"/>
    <property type="molecule type" value="Genomic_DNA"/>
</dbReference>
<dbReference type="GO" id="GO:0001522">
    <property type="term" value="P:pseudouridine synthesis"/>
    <property type="evidence" value="ECO:0007669"/>
    <property type="project" value="InterPro"/>
</dbReference>
<proteinExistence type="predicted"/>
<feature type="region of interest" description="Disordered" evidence="1">
    <location>
        <begin position="37"/>
        <end position="98"/>
    </location>
</feature>
<dbReference type="GO" id="GO:0005634">
    <property type="term" value="C:nucleus"/>
    <property type="evidence" value="ECO:0007669"/>
    <property type="project" value="TreeGrafter"/>
</dbReference>
<dbReference type="GO" id="GO:0003723">
    <property type="term" value="F:RNA binding"/>
    <property type="evidence" value="ECO:0007669"/>
    <property type="project" value="InterPro"/>
</dbReference>
<name>A0A3R7NX67_9TRYP</name>
<accession>A0A3R7NX67</accession>
<feature type="region of interest" description="Disordered" evidence="1">
    <location>
        <begin position="144"/>
        <end position="164"/>
    </location>
</feature>
<dbReference type="InterPro" id="IPR020103">
    <property type="entry name" value="PsdUridine_synth_cat_dom_sf"/>
</dbReference>
<keyword evidence="3" id="KW-1185">Reference proteome</keyword>